<dbReference type="GO" id="GO:0006354">
    <property type="term" value="P:DNA-templated transcription elongation"/>
    <property type="evidence" value="ECO:0007669"/>
    <property type="project" value="TreeGrafter"/>
</dbReference>
<dbReference type="GO" id="GO:0070063">
    <property type="term" value="F:RNA polymerase binding"/>
    <property type="evidence" value="ECO:0007669"/>
    <property type="project" value="InterPro"/>
</dbReference>
<reference evidence="2 3" key="1">
    <citation type="journal article" date="2005" name="Arch. Microbiol.">
        <title>The genome sequence of an anaerobic aromatic-degrading denitrifying bacterium, strain EbN1.</title>
        <authorList>
            <person name="Rabus R."/>
            <person name="Kube M."/>
            <person name="Heider J."/>
            <person name="Beck A."/>
            <person name="Heitmann K."/>
            <person name="Widdel F."/>
            <person name="Reinhardt R."/>
        </authorList>
    </citation>
    <scope>NUCLEOTIDE SEQUENCE [LARGE SCALE GENOMIC DNA]</scope>
    <source>
        <strain evidence="2 3">EbN1</strain>
    </source>
</reference>
<proteinExistence type="predicted"/>
<keyword evidence="3" id="KW-1185">Reference proteome</keyword>
<dbReference type="HOGENOM" id="CLU_120358_1_1_4"/>
<dbReference type="STRING" id="76114.ebA1370"/>
<dbReference type="EMBL" id="CR555306">
    <property type="protein sequence ID" value="CAI06867.1"/>
    <property type="molecule type" value="Genomic_DNA"/>
</dbReference>
<dbReference type="InterPro" id="IPR023459">
    <property type="entry name" value="Tscrpt_elong_fac_GreA/B_fam"/>
</dbReference>
<dbReference type="KEGG" id="eba:ebA1370"/>
<dbReference type="PANTHER" id="PTHR30437:SF5">
    <property type="entry name" value="REGULATOR OF NUCLEOSIDE DIPHOSPHATE KINASE"/>
    <property type="match status" value="1"/>
</dbReference>
<dbReference type="NCBIfam" id="NF004396">
    <property type="entry name" value="PRK05753.1"/>
    <property type="match status" value="1"/>
</dbReference>
<keyword evidence="2" id="KW-0648">Protein biosynthesis</keyword>
<feature type="domain" description="Transcription elongation factor GreA/GreB C-terminal" evidence="1">
    <location>
        <begin position="75"/>
        <end position="148"/>
    </location>
</feature>
<evidence type="ECO:0000313" key="2">
    <source>
        <dbReference type="EMBL" id="CAI06867.1"/>
    </source>
</evidence>
<keyword evidence="2" id="KW-0251">Elongation factor</keyword>
<sequence length="158" mass="17239">MTDLSRSGCRPTIGASAPAAVTGAGFGQLEDAAMNSEHLILTDNDFVRLMAMQPGPQLRAELERAVVVPPDFLPRHVVTMHSRVRYLDEASGEQREIQVVYPEEADVAAGKVSVFAPVGAALLGLSVDQVIEWDFPRGPRRRLRVEEVLHQSRLRAAG</sequence>
<protein>
    <submittedName>
        <fullName evidence="2">Transcription elongation factor</fullName>
    </submittedName>
</protein>
<dbReference type="Gene3D" id="3.10.50.30">
    <property type="entry name" value="Transcription elongation factor, GreA/GreB, C-terminal domain"/>
    <property type="match status" value="1"/>
</dbReference>
<dbReference type="InterPro" id="IPR001437">
    <property type="entry name" value="Tscrpt_elong_fac_GreA/B_C"/>
</dbReference>
<evidence type="ECO:0000259" key="1">
    <source>
        <dbReference type="Pfam" id="PF01272"/>
    </source>
</evidence>
<dbReference type="eggNOG" id="COG0782">
    <property type="taxonomic scope" value="Bacteria"/>
</dbReference>
<dbReference type="Proteomes" id="UP000006552">
    <property type="component" value="Chromosome"/>
</dbReference>
<dbReference type="PANTHER" id="PTHR30437">
    <property type="entry name" value="TRANSCRIPTION ELONGATION FACTOR GREA"/>
    <property type="match status" value="1"/>
</dbReference>
<gene>
    <name evidence="2" type="ORF">ebA1370</name>
</gene>
<organism evidence="2 3">
    <name type="scientific">Aromatoleum aromaticum (strain DSM 19018 / LMG 30748 / EbN1)</name>
    <name type="common">Azoarcus sp. (strain EbN1)</name>
    <dbReference type="NCBI Taxonomy" id="76114"/>
    <lineage>
        <taxon>Bacteria</taxon>
        <taxon>Pseudomonadati</taxon>
        <taxon>Pseudomonadota</taxon>
        <taxon>Betaproteobacteria</taxon>
        <taxon>Rhodocyclales</taxon>
        <taxon>Rhodocyclaceae</taxon>
        <taxon>Aromatoleum</taxon>
    </lineage>
</organism>
<evidence type="ECO:0000313" key="3">
    <source>
        <dbReference type="Proteomes" id="UP000006552"/>
    </source>
</evidence>
<dbReference type="GO" id="GO:0003746">
    <property type="term" value="F:translation elongation factor activity"/>
    <property type="evidence" value="ECO:0007669"/>
    <property type="project" value="UniProtKB-KW"/>
</dbReference>
<name>Q5P744_AROAE</name>
<dbReference type="Pfam" id="PF01272">
    <property type="entry name" value="GreA_GreB"/>
    <property type="match status" value="1"/>
</dbReference>
<dbReference type="GO" id="GO:0003677">
    <property type="term" value="F:DNA binding"/>
    <property type="evidence" value="ECO:0007669"/>
    <property type="project" value="InterPro"/>
</dbReference>
<accession>Q5P744</accession>
<dbReference type="InterPro" id="IPR036953">
    <property type="entry name" value="GreA/GreB_C_sf"/>
</dbReference>
<dbReference type="GO" id="GO:0032784">
    <property type="term" value="P:regulation of DNA-templated transcription elongation"/>
    <property type="evidence" value="ECO:0007669"/>
    <property type="project" value="InterPro"/>
</dbReference>
<dbReference type="AlphaFoldDB" id="Q5P744"/>
<dbReference type="SUPFAM" id="SSF54534">
    <property type="entry name" value="FKBP-like"/>
    <property type="match status" value="1"/>
</dbReference>